<evidence type="ECO:0000313" key="12">
    <source>
        <dbReference type="Proteomes" id="UP000824264"/>
    </source>
</evidence>
<gene>
    <name evidence="11" type="primary">wbaP</name>
    <name evidence="11" type="ORF">H9874_04300</name>
</gene>
<accession>A0A9D1R023</accession>
<evidence type="ECO:0000256" key="4">
    <source>
        <dbReference type="ARBA" id="ARBA00022475"/>
    </source>
</evidence>
<comment type="similarity">
    <text evidence="3">Belongs to the bacterial sugar transferase family.</text>
</comment>
<dbReference type="EMBL" id="DXGI01000152">
    <property type="protein sequence ID" value="HIW78350.1"/>
    <property type="molecule type" value="Genomic_DNA"/>
</dbReference>
<evidence type="ECO:0000256" key="2">
    <source>
        <dbReference type="ARBA" id="ARBA00004236"/>
    </source>
</evidence>
<evidence type="ECO:0000256" key="1">
    <source>
        <dbReference type="ARBA" id="ARBA00004141"/>
    </source>
</evidence>
<protein>
    <submittedName>
        <fullName evidence="11">Undecaprenyl-phosphate galactose phosphotransferase WbaP</fullName>
    </submittedName>
</protein>
<comment type="caution">
    <text evidence="11">The sequence shown here is derived from an EMBL/GenBank/DDBJ whole genome shotgun (WGS) entry which is preliminary data.</text>
</comment>
<dbReference type="InterPro" id="IPR017475">
    <property type="entry name" value="EPS_sugar_tfrase"/>
</dbReference>
<dbReference type="AlphaFoldDB" id="A0A9D1R023"/>
<feature type="transmembrane region" description="Helical" evidence="9">
    <location>
        <begin position="97"/>
        <end position="114"/>
    </location>
</feature>
<comment type="subcellular location">
    <subcellularLocation>
        <location evidence="2">Cell membrane</location>
    </subcellularLocation>
    <subcellularLocation>
        <location evidence="1">Membrane</location>
        <topology evidence="1">Multi-pass membrane protein</topology>
    </subcellularLocation>
</comment>
<feature type="transmembrane region" description="Helical" evidence="9">
    <location>
        <begin position="67"/>
        <end position="85"/>
    </location>
</feature>
<dbReference type="InterPro" id="IPR003362">
    <property type="entry name" value="Bact_transf"/>
</dbReference>
<dbReference type="NCBIfam" id="TIGR03022">
    <property type="entry name" value="WbaP_sugtrans"/>
    <property type="match status" value="1"/>
</dbReference>
<evidence type="ECO:0000313" key="11">
    <source>
        <dbReference type="EMBL" id="HIW78350.1"/>
    </source>
</evidence>
<dbReference type="PANTHER" id="PTHR30576">
    <property type="entry name" value="COLANIC BIOSYNTHESIS UDP-GLUCOSE LIPID CARRIER TRANSFERASE"/>
    <property type="match status" value="1"/>
</dbReference>
<evidence type="ECO:0000256" key="9">
    <source>
        <dbReference type="SAM" id="Phobius"/>
    </source>
</evidence>
<reference evidence="11" key="2">
    <citation type="submission" date="2021-04" db="EMBL/GenBank/DDBJ databases">
        <authorList>
            <person name="Gilroy R."/>
        </authorList>
    </citation>
    <scope>NUCLEOTIDE SEQUENCE</scope>
    <source>
        <strain evidence="11">ChiSxjej5B17-1746</strain>
    </source>
</reference>
<dbReference type="GO" id="GO:0005886">
    <property type="term" value="C:plasma membrane"/>
    <property type="evidence" value="ECO:0007669"/>
    <property type="project" value="UniProtKB-SubCell"/>
</dbReference>
<evidence type="ECO:0000256" key="6">
    <source>
        <dbReference type="ARBA" id="ARBA00022692"/>
    </source>
</evidence>
<feature type="transmembrane region" description="Helical" evidence="9">
    <location>
        <begin position="277"/>
        <end position="298"/>
    </location>
</feature>
<name>A0A9D1R023_9BACT</name>
<keyword evidence="4" id="KW-1003">Cell membrane</keyword>
<evidence type="ECO:0000256" key="3">
    <source>
        <dbReference type="ARBA" id="ARBA00006464"/>
    </source>
</evidence>
<dbReference type="Proteomes" id="UP000824264">
    <property type="component" value="Unassembled WGS sequence"/>
</dbReference>
<keyword evidence="7 9" id="KW-1133">Transmembrane helix</keyword>
<keyword evidence="5" id="KW-0808">Transferase</keyword>
<feature type="transmembrane region" description="Helical" evidence="9">
    <location>
        <begin position="36"/>
        <end position="55"/>
    </location>
</feature>
<evidence type="ECO:0000256" key="7">
    <source>
        <dbReference type="ARBA" id="ARBA00022989"/>
    </source>
</evidence>
<reference evidence="11" key="1">
    <citation type="journal article" date="2021" name="PeerJ">
        <title>Extensive microbial diversity within the chicken gut microbiome revealed by metagenomics and culture.</title>
        <authorList>
            <person name="Gilroy R."/>
            <person name="Ravi A."/>
            <person name="Getino M."/>
            <person name="Pursley I."/>
            <person name="Horton D.L."/>
            <person name="Alikhan N.F."/>
            <person name="Baker D."/>
            <person name="Gharbi K."/>
            <person name="Hall N."/>
            <person name="Watson M."/>
            <person name="Adriaenssens E.M."/>
            <person name="Foster-Nyarko E."/>
            <person name="Jarju S."/>
            <person name="Secka A."/>
            <person name="Antonio M."/>
            <person name="Oren A."/>
            <person name="Chaudhuri R.R."/>
            <person name="La Ragione R."/>
            <person name="Hildebrand F."/>
            <person name="Pallen M.J."/>
        </authorList>
    </citation>
    <scope>NUCLEOTIDE SEQUENCE</scope>
    <source>
        <strain evidence="11">ChiSxjej5B17-1746</strain>
    </source>
</reference>
<feature type="domain" description="Bacterial sugar transferase" evidence="10">
    <location>
        <begin position="272"/>
        <end position="463"/>
    </location>
</feature>
<dbReference type="PANTHER" id="PTHR30576:SF4">
    <property type="entry name" value="UNDECAPRENYL-PHOSPHATE GALACTOSE PHOSPHOTRANSFERASE"/>
    <property type="match status" value="1"/>
</dbReference>
<dbReference type="Pfam" id="PF02397">
    <property type="entry name" value="Bac_transf"/>
    <property type="match status" value="1"/>
</dbReference>
<sequence length="469" mass="52811">MLLLAADCTALFGCMLLIGLLRVAAGGEISLSEHVPLSLFLLVAPMVNAFEGLYSEIPPALPEEMRMLGISTSLAYFSIAIFLFLGRGSLPSRTVYVWSWVFSLGLVPLIRCAVRARFSREPWWGVPTVLFGSGQLVPRVKAYLDRHLEAGLRPQARFVSAACAEWVKEGPSVAAETASSGLEKLYSRSDLETFVRLYPKTCAVVVMEKDAPSTCRQELIDLASLLFSTVIIVPEDLSEGEIPFWVRPLEIGEVLCLQVRQNLLDPRRLILKRGMDLLLSFVGGLLILPFFLIIGLAIKLETPGPVFFRQSRIGRDGQTIRILKFRTMVRNAEEVLEKYLAANPGLRKEWEEDQKLRHDPRITRIGTLLRRTSLDELPQLWNVLIGQMSLVGPRPIVEDEIIRYGSAFNAYKRVRPGMTGLWQVSGRNDLSYKQRVHLDRFYISNWSTWLDLLILARTLPVVLGRKGAY</sequence>
<evidence type="ECO:0000256" key="8">
    <source>
        <dbReference type="ARBA" id="ARBA00023136"/>
    </source>
</evidence>
<keyword evidence="6 9" id="KW-0812">Transmembrane</keyword>
<organism evidence="11 12">
    <name type="scientific">Candidatus Bilophila faecipullorum</name>
    <dbReference type="NCBI Taxonomy" id="2838482"/>
    <lineage>
        <taxon>Bacteria</taxon>
        <taxon>Pseudomonadati</taxon>
        <taxon>Thermodesulfobacteriota</taxon>
        <taxon>Desulfovibrionia</taxon>
        <taxon>Desulfovibrionales</taxon>
        <taxon>Desulfovibrionaceae</taxon>
        <taxon>Bilophila</taxon>
    </lineage>
</organism>
<proteinExistence type="inferred from homology"/>
<evidence type="ECO:0000256" key="5">
    <source>
        <dbReference type="ARBA" id="ARBA00022679"/>
    </source>
</evidence>
<dbReference type="GO" id="GO:0000271">
    <property type="term" value="P:polysaccharide biosynthetic process"/>
    <property type="evidence" value="ECO:0007669"/>
    <property type="project" value="InterPro"/>
</dbReference>
<dbReference type="InterPro" id="IPR017472">
    <property type="entry name" value="Undecaprenyl-P_galact_Ptfrase"/>
</dbReference>
<evidence type="ECO:0000259" key="10">
    <source>
        <dbReference type="Pfam" id="PF02397"/>
    </source>
</evidence>
<keyword evidence="8 9" id="KW-0472">Membrane</keyword>
<dbReference type="GO" id="GO:0016780">
    <property type="term" value="F:phosphotransferase activity, for other substituted phosphate groups"/>
    <property type="evidence" value="ECO:0007669"/>
    <property type="project" value="TreeGrafter"/>
</dbReference>
<dbReference type="NCBIfam" id="TIGR03025">
    <property type="entry name" value="EPS_sugtrans"/>
    <property type="match status" value="1"/>
</dbReference>